<evidence type="ECO:0000313" key="2">
    <source>
        <dbReference type="Proteomes" id="UP000244161"/>
    </source>
</evidence>
<comment type="caution">
    <text evidence="1">The sequence shown here is derived from an EMBL/GenBank/DDBJ whole genome shotgun (WGS) entry which is preliminary data.</text>
</comment>
<keyword evidence="2" id="KW-1185">Reference proteome</keyword>
<name>A0A2T5IFT5_9LACT</name>
<dbReference type="AlphaFoldDB" id="A0A2T5IFT5"/>
<evidence type="ECO:0000313" key="1">
    <source>
        <dbReference type="EMBL" id="PTQ82706.1"/>
    </source>
</evidence>
<accession>A0A2T5IFT5</accession>
<protein>
    <submittedName>
        <fullName evidence="1">Uncharacterized protein</fullName>
    </submittedName>
</protein>
<reference evidence="1 2" key="1">
    <citation type="submission" date="2018-04" db="EMBL/GenBank/DDBJ databases">
        <title>Genomic Encyclopedia of Archaeal and Bacterial Type Strains, Phase II (KMG-II): from individual species to whole genera.</title>
        <authorList>
            <person name="Goeker M."/>
        </authorList>
    </citation>
    <scope>NUCLEOTIDE SEQUENCE [LARGE SCALE GENOMIC DNA]</scope>
    <source>
        <strain evidence="1 2">DSM 18806</strain>
    </source>
</reference>
<proteinExistence type="predicted"/>
<dbReference type="Proteomes" id="UP000244161">
    <property type="component" value="Unassembled WGS sequence"/>
</dbReference>
<sequence>MGVQVIQNQNDFFDSRITNIYKVLNLLGPIYCSSLRADVHVTGPTKWFGENEDATSPLSHVFRINFLVTAFPHGKGLS</sequence>
<organism evidence="1 2">
    <name type="scientific">Trichococcus patagoniensis</name>
    <dbReference type="NCBI Taxonomy" id="382641"/>
    <lineage>
        <taxon>Bacteria</taxon>
        <taxon>Bacillati</taxon>
        <taxon>Bacillota</taxon>
        <taxon>Bacilli</taxon>
        <taxon>Lactobacillales</taxon>
        <taxon>Carnobacteriaceae</taxon>
        <taxon>Trichococcus</taxon>
    </lineage>
</organism>
<dbReference type="EMBL" id="QAOM01000016">
    <property type="protein sequence ID" value="PTQ82706.1"/>
    <property type="molecule type" value="Genomic_DNA"/>
</dbReference>
<gene>
    <name evidence="1" type="ORF">C8U37_11647</name>
</gene>